<feature type="transmembrane region" description="Helical" evidence="1">
    <location>
        <begin position="96"/>
        <end position="117"/>
    </location>
</feature>
<accession>A0A4Y7Q3M3</accession>
<dbReference type="Pfam" id="PF20152">
    <property type="entry name" value="DUF6534"/>
    <property type="match status" value="1"/>
</dbReference>
<keyword evidence="1" id="KW-1133">Transmembrane helix</keyword>
<dbReference type="AlphaFoldDB" id="A0A4Y7Q3M3"/>
<dbReference type="EMBL" id="ML170179">
    <property type="protein sequence ID" value="TDL21752.1"/>
    <property type="molecule type" value="Genomic_DNA"/>
</dbReference>
<keyword evidence="1" id="KW-0812">Transmembrane</keyword>
<evidence type="ECO:0000313" key="3">
    <source>
        <dbReference type="EMBL" id="TDL21752.1"/>
    </source>
</evidence>
<gene>
    <name evidence="3" type="ORF">BD410DRAFT_789518</name>
</gene>
<dbReference type="Proteomes" id="UP000294933">
    <property type="component" value="Unassembled WGS sequence"/>
</dbReference>
<dbReference type="InterPro" id="IPR045339">
    <property type="entry name" value="DUF6534"/>
</dbReference>
<feature type="domain" description="DUF6534" evidence="2">
    <location>
        <begin position="142"/>
        <end position="191"/>
    </location>
</feature>
<keyword evidence="1" id="KW-0472">Membrane</keyword>
<evidence type="ECO:0000259" key="2">
    <source>
        <dbReference type="Pfam" id="PF20152"/>
    </source>
</evidence>
<dbReference type="STRING" id="50990.A0A4Y7Q3M3"/>
<feature type="transmembrane region" description="Helical" evidence="1">
    <location>
        <begin position="25"/>
        <end position="49"/>
    </location>
</feature>
<evidence type="ECO:0000313" key="4">
    <source>
        <dbReference type="Proteomes" id="UP000294933"/>
    </source>
</evidence>
<feature type="transmembrane region" description="Helical" evidence="1">
    <location>
        <begin position="137"/>
        <end position="157"/>
    </location>
</feature>
<sequence length="206" mass="23625">MYGLILFQTFHYYRHYPRDPTHLKWIVAVLTLADVIQMILSTWAVYWYLIANFGDFSNLGVPHWSINLQTGFNGFESAGVQLFFARRVYLLSKNKYLLVLLVLLTTVHFSLVVYFSVRAFNYHNFADYVHLAWVPPTTVSSAAAADIIIATSMCYFFKTARTGFGRTDTLINTLTMYSINTGLLTRQANWVMHEDPTLILTSALLL</sequence>
<feature type="non-terminal residue" evidence="3">
    <location>
        <position position="1"/>
    </location>
</feature>
<evidence type="ECO:0000256" key="1">
    <source>
        <dbReference type="SAM" id="Phobius"/>
    </source>
</evidence>
<dbReference type="PANTHER" id="PTHR40465:SF1">
    <property type="entry name" value="DUF6534 DOMAIN-CONTAINING PROTEIN"/>
    <property type="match status" value="1"/>
</dbReference>
<dbReference type="VEuPathDB" id="FungiDB:BD410DRAFT_789518"/>
<organism evidence="3 4">
    <name type="scientific">Rickenella mellea</name>
    <dbReference type="NCBI Taxonomy" id="50990"/>
    <lineage>
        <taxon>Eukaryota</taxon>
        <taxon>Fungi</taxon>
        <taxon>Dikarya</taxon>
        <taxon>Basidiomycota</taxon>
        <taxon>Agaricomycotina</taxon>
        <taxon>Agaricomycetes</taxon>
        <taxon>Hymenochaetales</taxon>
        <taxon>Rickenellaceae</taxon>
        <taxon>Rickenella</taxon>
    </lineage>
</organism>
<protein>
    <recommendedName>
        <fullName evidence="2">DUF6534 domain-containing protein</fullName>
    </recommendedName>
</protein>
<dbReference type="OrthoDB" id="2535105at2759"/>
<keyword evidence="4" id="KW-1185">Reference proteome</keyword>
<name>A0A4Y7Q3M3_9AGAM</name>
<dbReference type="PANTHER" id="PTHR40465">
    <property type="entry name" value="CHROMOSOME 1, WHOLE GENOME SHOTGUN SEQUENCE"/>
    <property type="match status" value="1"/>
</dbReference>
<reference evidence="3 4" key="1">
    <citation type="submission" date="2018-06" db="EMBL/GenBank/DDBJ databases">
        <title>A transcriptomic atlas of mushroom development highlights an independent origin of complex multicellularity.</title>
        <authorList>
            <consortium name="DOE Joint Genome Institute"/>
            <person name="Krizsan K."/>
            <person name="Almasi E."/>
            <person name="Merenyi Z."/>
            <person name="Sahu N."/>
            <person name="Viragh M."/>
            <person name="Koszo T."/>
            <person name="Mondo S."/>
            <person name="Kiss B."/>
            <person name="Balint B."/>
            <person name="Kues U."/>
            <person name="Barry K."/>
            <person name="Hegedus J.C."/>
            <person name="Henrissat B."/>
            <person name="Johnson J."/>
            <person name="Lipzen A."/>
            <person name="Ohm R."/>
            <person name="Nagy I."/>
            <person name="Pangilinan J."/>
            <person name="Yan J."/>
            <person name="Xiong Y."/>
            <person name="Grigoriev I.V."/>
            <person name="Hibbett D.S."/>
            <person name="Nagy L.G."/>
        </authorList>
    </citation>
    <scope>NUCLEOTIDE SEQUENCE [LARGE SCALE GENOMIC DNA]</scope>
    <source>
        <strain evidence="3 4">SZMC22713</strain>
    </source>
</reference>
<proteinExistence type="predicted"/>